<reference evidence="2" key="1">
    <citation type="journal article" date="2021" name="PeerJ">
        <title>Extensive microbial diversity within the chicken gut microbiome revealed by metagenomics and culture.</title>
        <authorList>
            <person name="Gilroy R."/>
            <person name="Ravi A."/>
            <person name="Getino M."/>
            <person name="Pursley I."/>
            <person name="Horton D.L."/>
            <person name="Alikhan N.F."/>
            <person name="Baker D."/>
            <person name="Gharbi K."/>
            <person name="Hall N."/>
            <person name="Watson M."/>
            <person name="Adriaenssens E.M."/>
            <person name="Foster-Nyarko E."/>
            <person name="Jarju S."/>
            <person name="Secka A."/>
            <person name="Antonio M."/>
            <person name="Oren A."/>
            <person name="Chaudhuri R.R."/>
            <person name="La Ragione R."/>
            <person name="Hildebrand F."/>
            <person name="Pallen M.J."/>
        </authorList>
    </citation>
    <scope>NUCLEOTIDE SEQUENCE</scope>
    <source>
        <strain evidence="2">CHK169-11906</strain>
    </source>
</reference>
<name>A0A9D2IDT3_9BACT</name>
<proteinExistence type="predicted"/>
<sequence length="245" mass="27440">MSAHTSLKTQESPETEHRPDPRLSRGLSSLSNRFVPKGQWIGGISASYSTHTNTDYTFLVINDINSDGYTFKISPLIAYAIRDNMAIGGRFNYSRSMLRVKGADINLGDQETGINLNLEYYYALQHNYSFGLIWRQYIPLGQSKRFALFNEMQLALGGGQAEFAMDYPIRGTFQKSFTFSLGISPGLVAFATNNLAFEVNVGVMGITYNRTRQVHNQVTVGERSTSMMNFKINIFSIGLGVSFYL</sequence>
<evidence type="ECO:0008006" key="4">
    <source>
        <dbReference type="Google" id="ProtNLM"/>
    </source>
</evidence>
<feature type="compositionally biased region" description="Basic and acidic residues" evidence="1">
    <location>
        <begin position="14"/>
        <end position="23"/>
    </location>
</feature>
<feature type="region of interest" description="Disordered" evidence="1">
    <location>
        <begin position="1"/>
        <end position="29"/>
    </location>
</feature>
<dbReference type="EMBL" id="DWYR01000008">
    <property type="protein sequence ID" value="HJA98478.1"/>
    <property type="molecule type" value="Genomic_DNA"/>
</dbReference>
<comment type="caution">
    <text evidence="2">The sequence shown here is derived from an EMBL/GenBank/DDBJ whole genome shotgun (WGS) entry which is preliminary data.</text>
</comment>
<feature type="compositionally biased region" description="Polar residues" evidence="1">
    <location>
        <begin position="1"/>
        <end position="12"/>
    </location>
</feature>
<dbReference type="AlphaFoldDB" id="A0A9D2IDT3"/>
<organism evidence="2 3">
    <name type="scientific">Candidatus Alistipes avicola</name>
    <dbReference type="NCBI Taxonomy" id="2838432"/>
    <lineage>
        <taxon>Bacteria</taxon>
        <taxon>Pseudomonadati</taxon>
        <taxon>Bacteroidota</taxon>
        <taxon>Bacteroidia</taxon>
        <taxon>Bacteroidales</taxon>
        <taxon>Rikenellaceae</taxon>
        <taxon>Alistipes</taxon>
    </lineage>
</organism>
<gene>
    <name evidence="2" type="ORF">H9779_02615</name>
</gene>
<evidence type="ECO:0000313" key="3">
    <source>
        <dbReference type="Proteomes" id="UP000824259"/>
    </source>
</evidence>
<protein>
    <recommendedName>
        <fullName evidence="4">Outer membrane protein beta-barrel domain-containing protein</fullName>
    </recommendedName>
</protein>
<dbReference type="Proteomes" id="UP000824259">
    <property type="component" value="Unassembled WGS sequence"/>
</dbReference>
<evidence type="ECO:0000313" key="2">
    <source>
        <dbReference type="EMBL" id="HJA98478.1"/>
    </source>
</evidence>
<accession>A0A9D2IDT3</accession>
<evidence type="ECO:0000256" key="1">
    <source>
        <dbReference type="SAM" id="MobiDB-lite"/>
    </source>
</evidence>
<reference evidence="2" key="2">
    <citation type="submission" date="2021-04" db="EMBL/GenBank/DDBJ databases">
        <authorList>
            <person name="Gilroy R."/>
        </authorList>
    </citation>
    <scope>NUCLEOTIDE SEQUENCE</scope>
    <source>
        <strain evidence="2">CHK169-11906</strain>
    </source>
</reference>